<evidence type="ECO:0000313" key="2">
    <source>
        <dbReference type="EMBL" id="KIJ31879.1"/>
    </source>
</evidence>
<feature type="region of interest" description="Disordered" evidence="1">
    <location>
        <begin position="68"/>
        <end position="89"/>
    </location>
</feature>
<evidence type="ECO:0000313" key="3">
    <source>
        <dbReference type="Proteomes" id="UP000054279"/>
    </source>
</evidence>
<keyword evidence="3" id="KW-1185">Reference proteome</keyword>
<accession>A0A0C9UBB3</accession>
<feature type="compositionally biased region" description="Polar residues" evidence="1">
    <location>
        <begin position="68"/>
        <end position="87"/>
    </location>
</feature>
<dbReference type="Proteomes" id="UP000054279">
    <property type="component" value="Unassembled WGS sequence"/>
</dbReference>
<dbReference type="HOGENOM" id="CLU_2039538_0_0_1"/>
<protein>
    <submittedName>
        <fullName evidence="2">Uncharacterized protein</fullName>
    </submittedName>
</protein>
<dbReference type="EMBL" id="KN837235">
    <property type="protein sequence ID" value="KIJ31879.1"/>
    <property type="molecule type" value="Genomic_DNA"/>
</dbReference>
<name>A0A0C9UBB3_SPHS4</name>
<proteinExistence type="predicted"/>
<dbReference type="AlphaFoldDB" id="A0A0C9UBB3"/>
<sequence length="121" mass="13107">MAGPSYGDLFNWQAQQPDRFQYHYEEDNQGLLPQPQYSNVFEGHMAIAAKQAYHDAFAMVAAGQAGNGVQTASTPQHQDGNLETGSQFGLEASGSPGYMAYTSFTPSPKSFDGLTMPHIIS</sequence>
<evidence type="ECO:0000256" key="1">
    <source>
        <dbReference type="SAM" id="MobiDB-lite"/>
    </source>
</evidence>
<gene>
    <name evidence="2" type="ORF">M422DRAFT_266368</name>
</gene>
<reference evidence="2 3" key="1">
    <citation type="submission" date="2014-06" db="EMBL/GenBank/DDBJ databases">
        <title>Evolutionary Origins and Diversification of the Mycorrhizal Mutualists.</title>
        <authorList>
            <consortium name="DOE Joint Genome Institute"/>
            <consortium name="Mycorrhizal Genomics Consortium"/>
            <person name="Kohler A."/>
            <person name="Kuo A."/>
            <person name="Nagy L.G."/>
            <person name="Floudas D."/>
            <person name="Copeland A."/>
            <person name="Barry K.W."/>
            <person name="Cichocki N."/>
            <person name="Veneault-Fourrey C."/>
            <person name="LaButti K."/>
            <person name="Lindquist E.A."/>
            <person name="Lipzen A."/>
            <person name="Lundell T."/>
            <person name="Morin E."/>
            <person name="Murat C."/>
            <person name="Riley R."/>
            <person name="Ohm R."/>
            <person name="Sun H."/>
            <person name="Tunlid A."/>
            <person name="Henrissat B."/>
            <person name="Grigoriev I.V."/>
            <person name="Hibbett D.S."/>
            <person name="Martin F."/>
        </authorList>
    </citation>
    <scope>NUCLEOTIDE SEQUENCE [LARGE SCALE GENOMIC DNA]</scope>
    <source>
        <strain evidence="2 3">SS14</strain>
    </source>
</reference>
<organism evidence="2 3">
    <name type="scientific">Sphaerobolus stellatus (strain SS14)</name>
    <dbReference type="NCBI Taxonomy" id="990650"/>
    <lineage>
        <taxon>Eukaryota</taxon>
        <taxon>Fungi</taxon>
        <taxon>Dikarya</taxon>
        <taxon>Basidiomycota</taxon>
        <taxon>Agaricomycotina</taxon>
        <taxon>Agaricomycetes</taxon>
        <taxon>Phallomycetidae</taxon>
        <taxon>Geastrales</taxon>
        <taxon>Sphaerobolaceae</taxon>
        <taxon>Sphaerobolus</taxon>
    </lineage>
</organism>